<feature type="domain" description="HNH" evidence="6">
    <location>
        <begin position="29"/>
        <end position="80"/>
    </location>
</feature>
<organism evidence="7 8">
    <name type="scientific">[Ruminococcus] torques</name>
    <dbReference type="NCBI Taxonomy" id="33039"/>
    <lineage>
        <taxon>Bacteria</taxon>
        <taxon>Bacillati</taxon>
        <taxon>Bacillota</taxon>
        <taxon>Clostridia</taxon>
        <taxon>Lachnospirales</taxon>
        <taxon>Lachnospiraceae</taxon>
        <taxon>Mediterraneibacter</taxon>
    </lineage>
</organism>
<comment type="caution">
    <text evidence="7">The sequence shown here is derived from an EMBL/GenBank/DDBJ whole genome shotgun (WGS) entry which is preliminary data.</text>
</comment>
<dbReference type="Proteomes" id="UP000292665">
    <property type="component" value="Unassembled WGS sequence"/>
</dbReference>
<dbReference type="GO" id="GO:0005829">
    <property type="term" value="C:cytosol"/>
    <property type="evidence" value="ECO:0007669"/>
    <property type="project" value="TreeGrafter"/>
</dbReference>
<dbReference type="Gene3D" id="1.10.30.50">
    <property type="match status" value="1"/>
</dbReference>
<evidence type="ECO:0000259" key="6">
    <source>
        <dbReference type="Pfam" id="PF01844"/>
    </source>
</evidence>
<protein>
    <recommendedName>
        <fullName evidence="4">Putative HNH nuclease YajD</fullName>
    </recommendedName>
</protein>
<sequence length="133" mass="15344">MKEYAKDFYKSAAWKRARQTVIKRANGLCERCRAAGLYRPGVIVHHKDYITPENIHNPGVTLDVDNLEYLCEDCHNKEHKAKPNNRYRFDSDGKLLPPKEEKRQTTPPGGLILDTPIRTEGDTSKKLRRVARI</sequence>
<feature type="compositionally biased region" description="Basic and acidic residues" evidence="5">
    <location>
        <begin position="87"/>
        <end position="104"/>
    </location>
</feature>
<dbReference type="PANTHER" id="PTHR41286">
    <property type="entry name" value="HNH NUCLEASE YAJD-RELATED"/>
    <property type="match status" value="1"/>
</dbReference>
<dbReference type="GO" id="GO:0008270">
    <property type="term" value="F:zinc ion binding"/>
    <property type="evidence" value="ECO:0007669"/>
    <property type="project" value="InterPro"/>
</dbReference>
<dbReference type="AlphaFoldDB" id="A0A4Q5C8S4"/>
<gene>
    <name evidence="7" type="ORF">EAI93_02195</name>
</gene>
<feature type="region of interest" description="Disordered" evidence="5">
    <location>
        <begin position="80"/>
        <end position="118"/>
    </location>
</feature>
<evidence type="ECO:0000256" key="4">
    <source>
        <dbReference type="ARBA" id="ARBA00040194"/>
    </source>
</evidence>
<keyword evidence="1" id="KW-0540">Nuclease</keyword>
<dbReference type="InterPro" id="IPR003615">
    <property type="entry name" value="HNH_nuc"/>
</dbReference>
<dbReference type="GO" id="GO:0003676">
    <property type="term" value="F:nucleic acid binding"/>
    <property type="evidence" value="ECO:0007669"/>
    <property type="project" value="InterPro"/>
</dbReference>
<evidence type="ECO:0000313" key="7">
    <source>
        <dbReference type="EMBL" id="RYS81674.1"/>
    </source>
</evidence>
<comment type="similarity">
    <text evidence="3">Belongs to the HNH nuclease family.</text>
</comment>
<evidence type="ECO:0000313" key="8">
    <source>
        <dbReference type="Proteomes" id="UP000292665"/>
    </source>
</evidence>
<reference evidence="7 8" key="1">
    <citation type="journal article" date="2019" name="Science, e1252229">
        <title>Invertible promoters mediate bacterial phase variation, antibiotic resistance, and host adaptation in the gut.</title>
        <authorList>
            <person name="Jiang X."/>
            <person name="Hall A.B."/>
            <person name="Arthur T.D."/>
            <person name="Plichta D.R."/>
            <person name="Covington C.T."/>
            <person name="Poyet M."/>
            <person name="Crothers J."/>
            <person name="Moses P.L."/>
            <person name="Tolonen A.C."/>
            <person name="Vlamakis H."/>
            <person name="Alm E.J."/>
            <person name="Xavier R.J."/>
        </authorList>
    </citation>
    <scope>NUCLEOTIDE SEQUENCE [LARGE SCALE GENOMIC DNA]</scope>
    <source>
        <strain evidence="8">aa_0143</strain>
    </source>
</reference>
<dbReference type="PANTHER" id="PTHR41286:SF1">
    <property type="entry name" value="HNH NUCLEASE YAJD-RELATED"/>
    <property type="match status" value="1"/>
</dbReference>
<dbReference type="RefSeq" id="WP_129794648.1">
    <property type="nucleotide sequence ID" value="NZ_RCYR01000002.1"/>
</dbReference>
<name>A0A4Q5C8S4_9FIRM</name>
<dbReference type="GO" id="GO:0016787">
    <property type="term" value="F:hydrolase activity"/>
    <property type="evidence" value="ECO:0007669"/>
    <property type="project" value="UniProtKB-KW"/>
</dbReference>
<accession>A0A4Q5C8S4</accession>
<dbReference type="EMBL" id="RCYR01000002">
    <property type="protein sequence ID" value="RYS81674.1"/>
    <property type="molecule type" value="Genomic_DNA"/>
</dbReference>
<evidence type="ECO:0000256" key="1">
    <source>
        <dbReference type="ARBA" id="ARBA00022722"/>
    </source>
</evidence>
<dbReference type="InterPro" id="IPR002711">
    <property type="entry name" value="HNH"/>
</dbReference>
<evidence type="ECO:0000256" key="3">
    <source>
        <dbReference type="ARBA" id="ARBA00038412"/>
    </source>
</evidence>
<dbReference type="CDD" id="cd00085">
    <property type="entry name" value="HNHc"/>
    <property type="match status" value="1"/>
</dbReference>
<dbReference type="GO" id="GO:0004519">
    <property type="term" value="F:endonuclease activity"/>
    <property type="evidence" value="ECO:0007669"/>
    <property type="project" value="UniProtKB-KW"/>
</dbReference>
<keyword evidence="2" id="KW-0378">Hydrolase</keyword>
<proteinExistence type="inferred from homology"/>
<dbReference type="Pfam" id="PF01844">
    <property type="entry name" value="HNH"/>
    <property type="match status" value="1"/>
</dbReference>
<evidence type="ECO:0000256" key="2">
    <source>
        <dbReference type="ARBA" id="ARBA00022801"/>
    </source>
</evidence>
<evidence type="ECO:0000256" key="5">
    <source>
        <dbReference type="SAM" id="MobiDB-lite"/>
    </source>
</evidence>
<keyword evidence="7" id="KW-0255">Endonuclease</keyword>